<gene>
    <name evidence="7" type="ORF">NYF23_00570</name>
</gene>
<dbReference type="PANTHER" id="PTHR42792">
    <property type="entry name" value="FLAGELLIN"/>
    <property type="match status" value="1"/>
</dbReference>
<dbReference type="Gene3D" id="3.30.70.2120">
    <property type="match status" value="1"/>
</dbReference>
<evidence type="ECO:0000256" key="3">
    <source>
        <dbReference type="ARBA" id="ARBA00023143"/>
    </source>
</evidence>
<evidence type="ECO:0000259" key="6">
    <source>
        <dbReference type="Pfam" id="PF00700"/>
    </source>
</evidence>
<keyword evidence="8" id="KW-1185">Reference proteome</keyword>
<organism evidence="7 8">
    <name type="scientific">SAR92 clade bacterium H455</name>
    <dbReference type="NCBI Taxonomy" id="2974818"/>
    <lineage>
        <taxon>Bacteria</taxon>
        <taxon>Pseudomonadati</taxon>
        <taxon>Pseudomonadota</taxon>
        <taxon>Gammaproteobacteria</taxon>
        <taxon>Cellvibrionales</taxon>
        <taxon>Porticoccaceae</taxon>
        <taxon>SAR92 clade</taxon>
    </lineage>
</organism>
<dbReference type="EMBL" id="CP103416">
    <property type="protein sequence ID" value="UVW35114.1"/>
    <property type="molecule type" value="Genomic_DNA"/>
</dbReference>
<dbReference type="Proteomes" id="UP001059934">
    <property type="component" value="Chromosome"/>
</dbReference>
<name>A0ABY5TSJ3_9GAMM</name>
<dbReference type="InterPro" id="IPR046358">
    <property type="entry name" value="Flagellin_C"/>
</dbReference>
<dbReference type="Pfam" id="PF00669">
    <property type="entry name" value="Flagellin_N"/>
    <property type="match status" value="1"/>
</dbReference>
<comment type="function">
    <text evidence="4">Flagellin is the subunit protein which polymerizes to form the filaments of bacterial flagella.</text>
</comment>
<dbReference type="InterPro" id="IPR001029">
    <property type="entry name" value="Flagellin_N"/>
</dbReference>
<keyword evidence="2 4" id="KW-0964">Secreted</keyword>
<comment type="subcellular location">
    <subcellularLocation>
        <location evidence="4">Secreted</location>
    </subcellularLocation>
    <subcellularLocation>
        <location evidence="4">Bacterial flagellum</location>
    </subcellularLocation>
</comment>
<sequence length="684" mass="68165">MTAINTNTSATVTSNALSKNERVLEQTMERLSTGKRINSAADDAAGLAIASKMTSQINGLNQAGRNANDAISMIQTADGAAIEIGNMLQRMRELAVQSANGTNTDADIANLNIEFAALADEIDRVVDGTQWNGMAILDGSEGSGSNGVMSFQIGANDSQTVTVDFADFNMADGTGGSSTVTAATAAVYTSTIDISDYSSGDTLAVAGVTYTATGSETDLSTLVTALNASTATTATPYTFSASGTTLTMTADTGGVIASDPTAIGSIALTNTETTAGAVDAFAVYTATIDISDYAASDTLTIAGETFTATGSETDLSTLVTALNLSTATTATPYTWSASGTTLTATANAAGAVASDPTLVGAVAVTTATTTTGSATAFAVYTSAIDVTDYDAGDIITSNGTAYTVTGSETDNSSLITALNASTTTATAAYTYSTSGADIVMTQDAAAVVATDPTTAVAKAYTATEATAGAASAAALYTSAIDVTDYAAGDVITANGTSYTVTGSETDNSALVTALNASTTSATADYTYAGTTNLTMTQDTAAAVSSAPTITVVTADTVAEGTAGAAAVTASSTGVFGVALGGAMSSSATIDTETTGIISTLDTALAGLASQRATFGAAINRLEYTVDNLMNVSQNTSASRSRIEDADYAAETTELARAQIIAQAGTAMLAQANQQAQNVLTLLKG</sequence>
<keyword evidence="7" id="KW-0282">Flagellum</keyword>
<feature type="domain" description="Flagellin N-terminal" evidence="5">
    <location>
        <begin position="4"/>
        <end position="140"/>
    </location>
</feature>
<evidence type="ECO:0000256" key="1">
    <source>
        <dbReference type="ARBA" id="ARBA00005709"/>
    </source>
</evidence>
<proteinExistence type="inferred from homology"/>
<dbReference type="PANTHER" id="PTHR42792:SF2">
    <property type="entry name" value="FLAGELLIN"/>
    <property type="match status" value="1"/>
</dbReference>
<dbReference type="PRINTS" id="PR00207">
    <property type="entry name" value="FLAGELLIN"/>
</dbReference>
<evidence type="ECO:0000313" key="7">
    <source>
        <dbReference type="EMBL" id="UVW35114.1"/>
    </source>
</evidence>
<keyword evidence="7" id="KW-0966">Cell projection</keyword>
<dbReference type="Gene3D" id="6.10.10.10">
    <property type="entry name" value="Flagellar export chaperone, C-terminal domain"/>
    <property type="match status" value="1"/>
</dbReference>
<dbReference type="Pfam" id="PF00700">
    <property type="entry name" value="Flagellin_C"/>
    <property type="match status" value="1"/>
</dbReference>
<dbReference type="SUPFAM" id="SSF64518">
    <property type="entry name" value="Phase 1 flagellin"/>
    <property type="match status" value="2"/>
</dbReference>
<feature type="domain" description="Flagellin C-terminal" evidence="6">
    <location>
        <begin position="598"/>
        <end position="682"/>
    </location>
</feature>
<dbReference type="InterPro" id="IPR001492">
    <property type="entry name" value="Flagellin"/>
</dbReference>
<dbReference type="InterPro" id="IPR042187">
    <property type="entry name" value="Flagellin_C_sub2"/>
</dbReference>
<reference evidence="7" key="1">
    <citation type="submission" date="2022-08" db="EMBL/GenBank/DDBJ databases">
        <title>Catabolic pathway analysis in culturable SAR92 clade bacteria reveals their overlooked roles in DMSP degradation in coastal seas.</title>
        <authorList>
            <person name="He X."/>
            <person name="Zhang X."/>
            <person name="Zhang Y."/>
        </authorList>
    </citation>
    <scope>NUCLEOTIDE SEQUENCE</scope>
    <source>
        <strain evidence="7">H455</strain>
    </source>
</reference>
<accession>A0ABY5TSJ3</accession>
<keyword evidence="3 4" id="KW-0975">Bacterial flagellum</keyword>
<evidence type="ECO:0000259" key="5">
    <source>
        <dbReference type="Pfam" id="PF00669"/>
    </source>
</evidence>
<evidence type="ECO:0000313" key="8">
    <source>
        <dbReference type="Proteomes" id="UP001059934"/>
    </source>
</evidence>
<keyword evidence="7" id="KW-0969">Cilium</keyword>
<evidence type="ECO:0000256" key="2">
    <source>
        <dbReference type="ARBA" id="ARBA00022525"/>
    </source>
</evidence>
<comment type="similarity">
    <text evidence="1 4">Belongs to the bacterial flagellin family.</text>
</comment>
<protein>
    <recommendedName>
        <fullName evidence="4">Flagellin</fullName>
    </recommendedName>
</protein>
<evidence type="ECO:0000256" key="4">
    <source>
        <dbReference type="RuleBase" id="RU362073"/>
    </source>
</evidence>
<dbReference type="Gene3D" id="1.20.1330.10">
    <property type="entry name" value="f41 fragment of flagellin, N-terminal domain"/>
    <property type="match status" value="2"/>
</dbReference>